<sequence length="138" mass="16281">MEDYRRNPHSVTLLNYHFVWCPKRRKAVLKGDIKLRAQSIIFDLCKENNWRLVATRSLRENALEIMPDHIHLFLESDPSYSPTTIIKRIKGRLSHHLRKEFPELLKLPTLWTPSYFCSTAGNASTETIKKYIENQTNK</sequence>
<dbReference type="EMBL" id="SFBI01000086">
    <property type="protein sequence ID" value="TRU37871.1"/>
    <property type="molecule type" value="Genomic_DNA"/>
</dbReference>
<name>A0A552ETT6_MICAE</name>
<dbReference type="Proteomes" id="UP000317708">
    <property type="component" value="Unassembled WGS sequence"/>
</dbReference>
<dbReference type="GO" id="GO:0004803">
    <property type="term" value="F:transposase activity"/>
    <property type="evidence" value="ECO:0007669"/>
    <property type="project" value="InterPro"/>
</dbReference>
<dbReference type="Pfam" id="PF01797">
    <property type="entry name" value="Y1_Tnp"/>
    <property type="match status" value="1"/>
</dbReference>
<evidence type="ECO:0000259" key="1">
    <source>
        <dbReference type="SMART" id="SM01321"/>
    </source>
</evidence>
<evidence type="ECO:0000313" key="2">
    <source>
        <dbReference type="EMBL" id="TRU37871.1"/>
    </source>
</evidence>
<dbReference type="Gene3D" id="3.30.70.1290">
    <property type="entry name" value="Transposase IS200-like"/>
    <property type="match status" value="1"/>
</dbReference>
<dbReference type="GO" id="GO:0003677">
    <property type="term" value="F:DNA binding"/>
    <property type="evidence" value="ECO:0007669"/>
    <property type="project" value="InterPro"/>
</dbReference>
<dbReference type="PANTHER" id="PTHR33360">
    <property type="entry name" value="TRANSPOSASE FOR INSERTION SEQUENCE ELEMENT IS200"/>
    <property type="match status" value="1"/>
</dbReference>
<dbReference type="PANTHER" id="PTHR33360:SF2">
    <property type="entry name" value="TRANSPOSASE FOR INSERTION SEQUENCE ELEMENT IS200"/>
    <property type="match status" value="1"/>
</dbReference>
<dbReference type="NCBIfam" id="NF033573">
    <property type="entry name" value="transpos_IS200"/>
    <property type="match status" value="1"/>
</dbReference>
<dbReference type="GO" id="GO:0006313">
    <property type="term" value="P:DNA transposition"/>
    <property type="evidence" value="ECO:0007669"/>
    <property type="project" value="InterPro"/>
</dbReference>
<organism evidence="2 3">
    <name type="scientific">Microcystis aeruginosa Ma_MB_S_20031200_S102</name>
    <dbReference type="NCBI Taxonomy" id="2486254"/>
    <lineage>
        <taxon>Bacteria</taxon>
        <taxon>Bacillati</taxon>
        <taxon>Cyanobacteriota</taxon>
        <taxon>Cyanophyceae</taxon>
        <taxon>Oscillatoriophycideae</taxon>
        <taxon>Chroococcales</taxon>
        <taxon>Microcystaceae</taxon>
        <taxon>Microcystis</taxon>
    </lineage>
</organism>
<dbReference type="SUPFAM" id="SSF143422">
    <property type="entry name" value="Transposase IS200-like"/>
    <property type="match status" value="1"/>
</dbReference>
<dbReference type="InterPro" id="IPR036515">
    <property type="entry name" value="Transposase_17_sf"/>
</dbReference>
<protein>
    <submittedName>
        <fullName evidence="2">IS200/IS605 family transposase</fullName>
    </submittedName>
</protein>
<reference evidence="2 3" key="1">
    <citation type="submission" date="2019-01" db="EMBL/GenBank/DDBJ databases">
        <title>Coherence of Microcystis species and biogeography revealed through population genomics.</title>
        <authorList>
            <person name="Perez-Carrascal O.M."/>
            <person name="Terrat Y."/>
            <person name="Giani A."/>
            <person name="Fortin N."/>
            <person name="Tromas N."/>
            <person name="Shapiro B.J."/>
        </authorList>
    </citation>
    <scope>NUCLEOTIDE SEQUENCE [LARGE SCALE GENOMIC DNA]</scope>
    <source>
        <strain evidence="2">Ma_MB_S_20031200_S102</strain>
    </source>
</reference>
<accession>A0A552ETT6</accession>
<feature type="domain" description="Transposase IS200-like" evidence="1">
    <location>
        <begin position="11"/>
        <end position="135"/>
    </location>
</feature>
<dbReference type="AlphaFoldDB" id="A0A552ETT6"/>
<comment type="caution">
    <text evidence="2">The sequence shown here is derived from an EMBL/GenBank/DDBJ whole genome shotgun (WGS) entry which is preliminary data.</text>
</comment>
<dbReference type="SMART" id="SM01321">
    <property type="entry name" value="Y1_Tnp"/>
    <property type="match status" value="1"/>
</dbReference>
<proteinExistence type="predicted"/>
<dbReference type="InterPro" id="IPR002686">
    <property type="entry name" value="Transposase_17"/>
</dbReference>
<evidence type="ECO:0000313" key="3">
    <source>
        <dbReference type="Proteomes" id="UP000317708"/>
    </source>
</evidence>
<gene>
    <name evidence="2" type="primary">tnpA</name>
    <name evidence="2" type="ORF">EWV92_09450</name>
</gene>